<dbReference type="PANTHER" id="PTHR12542">
    <property type="entry name" value="EXOCYST COMPLEX PROTEIN EXO70"/>
    <property type="match status" value="1"/>
</dbReference>
<dbReference type="InterPro" id="IPR016159">
    <property type="entry name" value="Cullin_repeat-like_dom_sf"/>
</dbReference>
<reference evidence="5" key="1">
    <citation type="submission" date="2023-07" db="EMBL/GenBank/DDBJ databases">
        <title>A chromosome-level genome assembly of Lolium multiflorum.</title>
        <authorList>
            <person name="Chen Y."/>
            <person name="Copetti D."/>
            <person name="Kolliker R."/>
            <person name="Studer B."/>
        </authorList>
    </citation>
    <scope>NUCLEOTIDE SEQUENCE</scope>
    <source>
        <strain evidence="5">02402/16</strain>
        <tissue evidence="5">Leaf</tissue>
    </source>
</reference>
<evidence type="ECO:0000259" key="4">
    <source>
        <dbReference type="Pfam" id="PF03081"/>
    </source>
</evidence>
<comment type="function">
    <text evidence="3">Component of the exocyst complex.</text>
</comment>
<protein>
    <recommendedName>
        <fullName evidence="3">Exocyst subunit Exo70 family protein</fullName>
    </recommendedName>
</protein>
<keyword evidence="3" id="KW-0268">Exocytosis</keyword>
<keyword evidence="3" id="KW-0653">Protein transport</keyword>
<comment type="caution">
    <text evidence="5">The sequence shown here is derived from an EMBL/GenBank/DDBJ whole genome shotgun (WGS) entry which is preliminary data.</text>
</comment>
<dbReference type="PANTHER" id="PTHR12542:SF25">
    <property type="entry name" value="EXOCYST SUBUNIT EXO70 FAMILY PROTEIN"/>
    <property type="match status" value="1"/>
</dbReference>
<evidence type="ECO:0000313" key="6">
    <source>
        <dbReference type="Proteomes" id="UP001231189"/>
    </source>
</evidence>
<dbReference type="Gene3D" id="1.20.1280.170">
    <property type="entry name" value="Exocyst complex component Exo70"/>
    <property type="match status" value="1"/>
</dbReference>
<comment type="similarity">
    <text evidence="1 3">Belongs to the EXO70 family.</text>
</comment>
<dbReference type="SUPFAM" id="SSF74788">
    <property type="entry name" value="Cullin repeat-like"/>
    <property type="match status" value="1"/>
</dbReference>
<evidence type="ECO:0000256" key="3">
    <source>
        <dbReference type="RuleBase" id="RU365026"/>
    </source>
</evidence>
<dbReference type="AlphaFoldDB" id="A0AAD8QP08"/>
<evidence type="ECO:0000256" key="1">
    <source>
        <dbReference type="ARBA" id="ARBA00006756"/>
    </source>
</evidence>
<dbReference type="Pfam" id="PF03081">
    <property type="entry name" value="Exo70_C"/>
    <property type="match status" value="1"/>
</dbReference>
<name>A0AAD8QP08_LOLMU</name>
<proteinExistence type="inferred from homology"/>
<keyword evidence="2 3" id="KW-0813">Transport</keyword>
<dbReference type="EMBL" id="JAUUTY010000007">
    <property type="protein sequence ID" value="KAK1605681.1"/>
    <property type="molecule type" value="Genomic_DNA"/>
</dbReference>
<keyword evidence="6" id="KW-1185">Reference proteome</keyword>
<evidence type="ECO:0000313" key="5">
    <source>
        <dbReference type="EMBL" id="KAK1605681.1"/>
    </source>
</evidence>
<dbReference type="GO" id="GO:0006887">
    <property type="term" value="P:exocytosis"/>
    <property type="evidence" value="ECO:0007669"/>
    <property type="project" value="UniProtKB-KW"/>
</dbReference>
<dbReference type="GO" id="GO:0000145">
    <property type="term" value="C:exocyst"/>
    <property type="evidence" value="ECO:0007669"/>
    <property type="project" value="InterPro"/>
</dbReference>
<sequence>MVQQIKMQPAAECLFYSPLRQILMGAAAGKDVGDFTSSAGTTRAEDRLAVAEHVIVEFGRRRMSGDRNTLGIWDAQATCTNKSLLAAVDEIVFLKEMQAFPMATAAGRRMDGALRAAMSHLMEELLSLRVWEGSQLEGRSGLRFAIEKLSISMTMTAGVSSPALVFLTDSSTASTVRTNTGEVSFSTIDELCTSGGSQPAGPDDFLDRKFPGELDLICPGSLSVLHDISLRVIRAGYTKELLQTFTIAPCDVLDRFLSILQVGCSLETNEAISYENAEWWTAEDMIRRWILATKLVGKALVAMQMQLYAQSNGAFDRFKDEYLMAIAKRSTFILLRFADGFTSTHSVEKLIYVLEMYEVLGSAVPSLIQVFTGQRKELISRQVEVVLAKLARALKVMVSSLITKIRTGISSGTHTTTRGVGAGIHPLTRYTMAYVESLAPHCGALDLIFKSKSGGTCSAEGIDSFDDLVTELIASLEPNLEEISALRGTQGGGMQHLFLANNTSYVLQHAASLLRGDKWVARCQGRVMQHMTDYIEASWAPVVACLEATGTGKPTVKILAKFNSALEKAYSGHARCKVPDPALRAALRKAVSDKVVAVYDTYLLKHPKLQKSAKYTAESLAALLSELFEGEDGEGRRS</sequence>
<dbReference type="GO" id="GO:0005546">
    <property type="term" value="F:phosphatidylinositol-4,5-bisphosphate binding"/>
    <property type="evidence" value="ECO:0007669"/>
    <property type="project" value="InterPro"/>
</dbReference>
<dbReference type="GO" id="GO:0015031">
    <property type="term" value="P:protein transport"/>
    <property type="evidence" value="ECO:0007669"/>
    <property type="project" value="UniProtKB-KW"/>
</dbReference>
<gene>
    <name evidence="5" type="ORF">QYE76_029354</name>
</gene>
<dbReference type="InterPro" id="IPR004140">
    <property type="entry name" value="Exo70"/>
</dbReference>
<dbReference type="InterPro" id="IPR046364">
    <property type="entry name" value="Exo70_C"/>
</dbReference>
<dbReference type="Proteomes" id="UP001231189">
    <property type="component" value="Unassembled WGS sequence"/>
</dbReference>
<organism evidence="5 6">
    <name type="scientific">Lolium multiflorum</name>
    <name type="common">Italian ryegrass</name>
    <name type="synonym">Lolium perenne subsp. multiflorum</name>
    <dbReference type="NCBI Taxonomy" id="4521"/>
    <lineage>
        <taxon>Eukaryota</taxon>
        <taxon>Viridiplantae</taxon>
        <taxon>Streptophyta</taxon>
        <taxon>Embryophyta</taxon>
        <taxon>Tracheophyta</taxon>
        <taxon>Spermatophyta</taxon>
        <taxon>Magnoliopsida</taxon>
        <taxon>Liliopsida</taxon>
        <taxon>Poales</taxon>
        <taxon>Poaceae</taxon>
        <taxon>BOP clade</taxon>
        <taxon>Pooideae</taxon>
        <taxon>Poodae</taxon>
        <taxon>Poeae</taxon>
        <taxon>Poeae Chloroplast Group 2 (Poeae type)</taxon>
        <taxon>Loliodinae</taxon>
        <taxon>Loliinae</taxon>
        <taxon>Lolium</taxon>
    </lineage>
</organism>
<feature type="domain" description="Exocyst complex subunit Exo70 C-terminal" evidence="4">
    <location>
        <begin position="288"/>
        <end position="626"/>
    </location>
</feature>
<accession>A0AAD8QP08</accession>
<evidence type="ECO:0000256" key="2">
    <source>
        <dbReference type="ARBA" id="ARBA00022448"/>
    </source>
</evidence>